<dbReference type="PANTHER" id="PTHR46797:SF1">
    <property type="entry name" value="METHYLPHOSPHONATE SYNTHASE"/>
    <property type="match status" value="1"/>
</dbReference>
<comment type="caution">
    <text evidence="3">The sequence shown here is derived from an EMBL/GenBank/DDBJ whole genome shotgun (WGS) entry which is preliminary data.</text>
</comment>
<evidence type="ECO:0000259" key="2">
    <source>
        <dbReference type="PROSITE" id="PS50943"/>
    </source>
</evidence>
<proteinExistence type="predicted"/>
<evidence type="ECO:0000313" key="3">
    <source>
        <dbReference type="EMBL" id="MBT1712384.1"/>
    </source>
</evidence>
<dbReference type="EMBL" id="JAHESE010000064">
    <property type="protein sequence ID" value="MBT1712384.1"/>
    <property type="molecule type" value="Genomic_DNA"/>
</dbReference>
<dbReference type="GO" id="GO:0005829">
    <property type="term" value="C:cytosol"/>
    <property type="evidence" value="ECO:0007669"/>
    <property type="project" value="TreeGrafter"/>
</dbReference>
<dbReference type="Gene3D" id="1.10.260.40">
    <property type="entry name" value="lambda repressor-like DNA-binding domains"/>
    <property type="match status" value="1"/>
</dbReference>
<dbReference type="Proteomes" id="UP001319080">
    <property type="component" value="Unassembled WGS sequence"/>
</dbReference>
<dbReference type="AlphaFoldDB" id="A0AAP2E5N5"/>
<sequence length="166" mass="18955">MSKGNKEYKEAFGQHIKTLREERGWSQRQLEAVSDLEVSHISSIENGRYAVTLNTILSLAVALGKYPDELFKFDFNLRLNTDFKVQDRKRRSPGTTKALDGLAEGSFFTTPKRVNEVVHHLANEEKIVVQSSIVSAALKRLVDGKRLKRISSTEKKGMFLYQKRLK</sequence>
<dbReference type="RefSeq" id="WP_254087950.1">
    <property type="nucleotide sequence ID" value="NZ_JAHESE010000064.1"/>
</dbReference>
<dbReference type="GO" id="GO:0003700">
    <property type="term" value="F:DNA-binding transcription factor activity"/>
    <property type="evidence" value="ECO:0007669"/>
    <property type="project" value="TreeGrafter"/>
</dbReference>
<reference evidence="3 4" key="1">
    <citation type="submission" date="2021-05" db="EMBL/GenBank/DDBJ databases">
        <title>A Polyphasic approach of four new species of the genus Ohtaekwangia: Ohtaekwangia histidinii sp. nov., Ohtaekwangia cretensis sp. nov., Ohtaekwangia indiensis sp. nov., Ohtaekwangia reichenbachii sp. nov. from diverse environment.</title>
        <authorList>
            <person name="Octaviana S."/>
        </authorList>
    </citation>
    <scope>NUCLEOTIDE SEQUENCE [LARGE SCALE GENOMIC DNA]</scope>
    <source>
        <strain evidence="3 4">PWU5</strain>
    </source>
</reference>
<dbReference type="CDD" id="cd00093">
    <property type="entry name" value="HTH_XRE"/>
    <property type="match status" value="1"/>
</dbReference>
<evidence type="ECO:0000256" key="1">
    <source>
        <dbReference type="ARBA" id="ARBA00023125"/>
    </source>
</evidence>
<dbReference type="PROSITE" id="PS50943">
    <property type="entry name" value="HTH_CROC1"/>
    <property type="match status" value="1"/>
</dbReference>
<dbReference type="PANTHER" id="PTHR46797">
    <property type="entry name" value="HTH-TYPE TRANSCRIPTIONAL REGULATOR"/>
    <property type="match status" value="1"/>
</dbReference>
<accession>A0AAP2E5N5</accession>
<dbReference type="InterPro" id="IPR010982">
    <property type="entry name" value="Lambda_DNA-bd_dom_sf"/>
</dbReference>
<keyword evidence="1" id="KW-0238">DNA-binding</keyword>
<dbReference type="SUPFAM" id="SSF47413">
    <property type="entry name" value="lambda repressor-like DNA-binding domains"/>
    <property type="match status" value="1"/>
</dbReference>
<dbReference type="InterPro" id="IPR050807">
    <property type="entry name" value="TransReg_Diox_bact_type"/>
</dbReference>
<feature type="domain" description="HTH cro/C1-type" evidence="2">
    <location>
        <begin position="16"/>
        <end position="70"/>
    </location>
</feature>
<dbReference type="Pfam" id="PF01381">
    <property type="entry name" value="HTH_3"/>
    <property type="match status" value="1"/>
</dbReference>
<dbReference type="InterPro" id="IPR001387">
    <property type="entry name" value="Cro/C1-type_HTH"/>
</dbReference>
<dbReference type="GO" id="GO:0003677">
    <property type="term" value="F:DNA binding"/>
    <property type="evidence" value="ECO:0007669"/>
    <property type="project" value="UniProtKB-KW"/>
</dbReference>
<gene>
    <name evidence="3" type="ORF">KK062_29350</name>
</gene>
<evidence type="ECO:0000313" key="4">
    <source>
        <dbReference type="Proteomes" id="UP001319080"/>
    </source>
</evidence>
<protein>
    <submittedName>
        <fullName evidence="3">Helix-turn-helix transcriptional regulator</fullName>
    </submittedName>
</protein>
<organism evidence="3 4">
    <name type="scientific">Dawidia cretensis</name>
    <dbReference type="NCBI Taxonomy" id="2782350"/>
    <lineage>
        <taxon>Bacteria</taxon>
        <taxon>Pseudomonadati</taxon>
        <taxon>Bacteroidota</taxon>
        <taxon>Cytophagia</taxon>
        <taxon>Cytophagales</taxon>
        <taxon>Chryseotaleaceae</taxon>
        <taxon>Dawidia</taxon>
    </lineage>
</organism>
<name>A0AAP2E5N5_9BACT</name>
<dbReference type="SMART" id="SM00530">
    <property type="entry name" value="HTH_XRE"/>
    <property type="match status" value="1"/>
</dbReference>
<keyword evidence="4" id="KW-1185">Reference proteome</keyword>